<keyword evidence="1" id="KW-0472">Membrane</keyword>
<keyword evidence="1" id="KW-0812">Transmembrane</keyword>
<keyword evidence="3" id="KW-1185">Reference proteome</keyword>
<name>K6UCA9_PLACD</name>
<dbReference type="KEGG" id="pcy:PCYB_012650"/>
<dbReference type="EMBL" id="DF157093">
    <property type="protein sequence ID" value="GAB64531.1"/>
    <property type="molecule type" value="Genomic_DNA"/>
</dbReference>
<reference evidence="2 3" key="1">
    <citation type="journal article" date="2012" name="Nat. Genet.">
        <title>Plasmodium cynomolgi genome sequences provide insight into Plasmodium vivax and the monkey malaria clade.</title>
        <authorList>
            <person name="Tachibana S."/>
            <person name="Sullivan S.A."/>
            <person name="Kawai S."/>
            <person name="Nakamura S."/>
            <person name="Kim H.R."/>
            <person name="Goto N."/>
            <person name="Arisue N."/>
            <person name="Palacpac N.M.Q."/>
            <person name="Honma H."/>
            <person name="Yagi M."/>
            <person name="Tougan T."/>
            <person name="Katakai Y."/>
            <person name="Kaneko O."/>
            <person name="Mita T."/>
            <person name="Kita K."/>
            <person name="Yasutomi Y."/>
            <person name="Sutton P.L."/>
            <person name="Shakhbatyan R."/>
            <person name="Horii T."/>
            <person name="Yasunaga T."/>
            <person name="Barnwell J.W."/>
            <person name="Escalante A.A."/>
            <person name="Carlton J.M."/>
            <person name="Tanabe K."/>
        </authorList>
    </citation>
    <scope>NUCLEOTIDE SEQUENCE [LARGE SCALE GENOMIC DNA]</scope>
    <source>
        <strain evidence="2 3">B</strain>
    </source>
</reference>
<evidence type="ECO:0000313" key="3">
    <source>
        <dbReference type="Proteomes" id="UP000006319"/>
    </source>
</evidence>
<dbReference type="VEuPathDB" id="PlasmoDB:PCYB_012650"/>
<dbReference type="Pfam" id="PF05795">
    <property type="entry name" value="Plasmodium_Vir"/>
    <property type="match status" value="1"/>
</dbReference>
<accession>K6UCA9</accession>
<evidence type="ECO:0000256" key="1">
    <source>
        <dbReference type="SAM" id="Phobius"/>
    </source>
</evidence>
<evidence type="ECO:0000313" key="2">
    <source>
        <dbReference type="EMBL" id="GAB64531.1"/>
    </source>
</evidence>
<dbReference type="AlphaFoldDB" id="K6UCA9"/>
<dbReference type="GeneID" id="14691121"/>
<dbReference type="InterPro" id="IPR008780">
    <property type="entry name" value="Plasmodium_Vir"/>
</dbReference>
<dbReference type="RefSeq" id="XP_004220818.1">
    <property type="nucleotide sequence ID" value="XM_004220770.1"/>
</dbReference>
<dbReference type="PhylomeDB" id="K6UCA9"/>
<proteinExistence type="predicted"/>
<feature type="transmembrane region" description="Helical" evidence="1">
    <location>
        <begin position="344"/>
        <end position="362"/>
    </location>
</feature>
<organism evidence="2 3">
    <name type="scientific">Plasmodium cynomolgi (strain B)</name>
    <dbReference type="NCBI Taxonomy" id="1120755"/>
    <lineage>
        <taxon>Eukaryota</taxon>
        <taxon>Sar</taxon>
        <taxon>Alveolata</taxon>
        <taxon>Apicomplexa</taxon>
        <taxon>Aconoidasida</taxon>
        <taxon>Haemosporida</taxon>
        <taxon>Plasmodiidae</taxon>
        <taxon>Plasmodium</taxon>
        <taxon>Plasmodium (Plasmodium)</taxon>
    </lineage>
</organism>
<protein>
    <submittedName>
        <fullName evidence="2">VIR-like CYIR protein</fullName>
    </submittedName>
</protein>
<keyword evidence="1" id="KW-1133">Transmembrane helix</keyword>
<gene>
    <name evidence="2" type="ORF">PCYB_012650</name>
</gene>
<dbReference type="OrthoDB" id="380127at2759"/>
<dbReference type="Proteomes" id="UP000006319">
    <property type="component" value="Chromosome 1"/>
</dbReference>
<dbReference type="OMA" id="SCLLPEY"/>
<sequence>MEDKGTRKDKCLHFIYWIYEEARKIINKDPKFTNADFISIFRDVQRKIYEGNNKLYYCEIYFDDTLDKWKEQKVLHDYFRNYDKIKLENSSDRSKCQKYNKYIDFIRKIYKKHAQEEGCCENYHIHYWNHCDYFKCHDMYNPNKITLKMNCDNKQASDDPEVERFAKSIKKVDSKIFLLENSMIVKPAKCVKTYNETKQHEGYSCLLPEYPEQTKQDTSQSNSHKKVDLGKYISVIDMSTYKNVSEIKIQDNKNQYNYDRATSEIMTLFTEVPQAVRKAYRKRKHLECSYEENGNGKKVLCKIPENPIHEEPERIPIITTVKGSVYESDLVVESNVLDKNYTRIAVVFILALAALLIFFIYYKYKYFTSRFMSQFMFLY</sequence>